<feature type="compositionally biased region" description="Basic and acidic residues" evidence="6">
    <location>
        <begin position="127"/>
        <end position="138"/>
    </location>
</feature>
<feature type="coiled-coil region" evidence="5">
    <location>
        <begin position="226"/>
        <end position="310"/>
    </location>
</feature>
<evidence type="ECO:0000256" key="5">
    <source>
        <dbReference type="SAM" id="Coils"/>
    </source>
</evidence>
<gene>
    <name evidence="7" type="ORF">g.26379</name>
</gene>
<dbReference type="GO" id="GO:0007165">
    <property type="term" value="P:signal transduction"/>
    <property type="evidence" value="ECO:0007669"/>
    <property type="project" value="InterPro"/>
</dbReference>
<evidence type="ECO:0000256" key="4">
    <source>
        <dbReference type="ARBA" id="ARBA00023054"/>
    </source>
</evidence>
<name>A0A1B6G0M9_9HEMI</name>
<evidence type="ECO:0000256" key="1">
    <source>
        <dbReference type="ARBA" id="ARBA00004555"/>
    </source>
</evidence>
<keyword evidence="4 5" id="KW-0175">Coiled coil</keyword>
<evidence type="ECO:0000256" key="2">
    <source>
        <dbReference type="ARBA" id="ARBA00006662"/>
    </source>
</evidence>
<feature type="region of interest" description="Disordered" evidence="6">
    <location>
        <begin position="1"/>
        <end position="89"/>
    </location>
</feature>
<sequence>MVTPLASRFAVLPIDDDGDTSKRIKAKNLNKKKEDQPKAQTISSKKPEVKKKNTGTKKKTEQPAPVKQKPVKPKNDGSKKKPTSQEQWEQWKLKDAEFVDGHYEDDLQQAMLLSKLDYEEKQDYYDQIKKSSEEEKKGNTKKTKKSNKAQPMSLSQFNQLSDFENQVETIENGGGSGDAAMVNGKQEPDPEFFERIKTEAKKAFQSEQAEEKRKAREPHIDELISVAQYQDRLEKCYEEITRLKEENDKLQEEVNQVKSRNKKLYHILLHGEMKDKAAVLAEVHELQRVKNELSDEVSSLVAQLEQEKSKVRALTGGDAKAKDKFLHKKSVRFNAASETTRSK</sequence>
<protein>
    <recommendedName>
        <fullName evidence="8">G kinase-anchoring protein 1</fullName>
    </recommendedName>
</protein>
<proteinExistence type="inferred from homology"/>
<reference evidence="7" key="1">
    <citation type="submission" date="2015-11" db="EMBL/GenBank/DDBJ databases">
        <title>De novo transcriptome assembly of four potential Pierce s Disease insect vectors from Arizona vineyards.</title>
        <authorList>
            <person name="Tassone E.E."/>
        </authorList>
    </citation>
    <scope>NUCLEOTIDE SEQUENCE</scope>
</reference>
<evidence type="ECO:0008006" key="8">
    <source>
        <dbReference type="Google" id="ProtNLM"/>
    </source>
</evidence>
<dbReference type="PANTHER" id="PTHR14899">
    <property type="entry name" value="G KINASE ANCHORING PROTEIN 1"/>
    <property type="match status" value="1"/>
</dbReference>
<dbReference type="EMBL" id="GECZ01013772">
    <property type="protein sequence ID" value="JAS55997.1"/>
    <property type="molecule type" value="Transcribed_RNA"/>
</dbReference>
<comment type="subcellular location">
    <subcellularLocation>
        <location evidence="1">Golgi apparatus</location>
    </subcellularLocation>
</comment>
<dbReference type="AlphaFoldDB" id="A0A1B6G0M9"/>
<dbReference type="InterPro" id="IPR026109">
    <property type="entry name" value="GKAP1"/>
</dbReference>
<accession>A0A1B6G0M9</accession>
<evidence type="ECO:0000256" key="3">
    <source>
        <dbReference type="ARBA" id="ARBA00023034"/>
    </source>
</evidence>
<dbReference type="GO" id="GO:0005794">
    <property type="term" value="C:Golgi apparatus"/>
    <property type="evidence" value="ECO:0007669"/>
    <property type="project" value="UniProtKB-SubCell"/>
</dbReference>
<dbReference type="PANTHER" id="PTHR14899:SF0">
    <property type="entry name" value="G KINASE-ANCHORING PROTEIN 1"/>
    <property type="match status" value="1"/>
</dbReference>
<dbReference type="PRINTS" id="PR02083">
    <property type="entry name" value="GKINASEAP1"/>
</dbReference>
<evidence type="ECO:0000256" key="6">
    <source>
        <dbReference type="SAM" id="MobiDB-lite"/>
    </source>
</evidence>
<feature type="region of interest" description="Disordered" evidence="6">
    <location>
        <begin position="127"/>
        <end position="158"/>
    </location>
</feature>
<feature type="compositionally biased region" description="Polar residues" evidence="6">
    <location>
        <begin position="149"/>
        <end position="158"/>
    </location>
</feature>
<organism evidence="7">
    <name type="scientific">Cuerna arida</name>
    <dbReference type="NCBI Taxonomy" id="1464854"/>
    <lineage>
        <taxon>Eukaryota</taxon>
        <taxon>Metazoa</taxon>
        <taxon>Ecdysozoa</taxon>
        <taxon>Arthropoda</taxon>
        <taxon>Hexapoda</taxon>
        <taxon>Insecta</taxon>
        <taxon>Pterygota</taxon>
        <taxon>Neoptera</taxon>
        <taxon>Paraneoptera</taxon>
        <taxon>Hemiptera</taxon>
        <taxon>Auchenorrhyncha</taxon>
        <taxon>Membracoidea</taxon>
        <taxon>Cicadellidae</taxon>
        <taxon>Cicadellinae</taxon>
        <taxon>Proconiini</taxon>
        <taxon>Cuerna</taxon>
    </lineage>
</organism>
<comment type="similarity">
    <text evidence="2">Belongs to the GKAP1 family.</text>
</comment>
<keyword evidence="3" id="KW-0333">Golgi apparatus</keyword>
<evidence type="ECO:0000313" key="7">
    <source>
        <dbReference type="EMBL" id="JAS55997.1"/>
    </source>
</evidence>